<feature type="chain" id="PRO_5034457908" evidence="1">
    <location>
        <begin position="19"/>
        <end position="103"/>
    </location>
</feature>
<accession>A0A8H6FMT8</accession>
<keyword evidence="3" id="KW-1185">Reference proteome</keyword>
<evidence type="ECO:0000256" key="1">
    <source>
        <dbReference type="SAM" id="SignalP"/>
    </source>
</evidence>
<gene>
    <name evidence="2" type="ORF">HO173_010392</name>
</gene>
<reference evidence="2 3" key="1">
    <citation type="journal article" date="2020" name="Genomics">
        <title>Complete, high-quality genomes from long-read metagenomic sequencing of two wolf lichen thalli reveals enigmatic genome architecture.</title>
        <authorList>
            <person name="McKenzie S.K."/>
            <person name="Walston R.F."/>
            <person name="Allen J.L."/>
        </authorList>
    </citation>
    <scope>NUCLEOTIDE SEQUENCE [LARGE SCALE GENOMIC DNA]</scope>
    <source>
        <strain evidence="2">WasteWater2</strain>
    </source>
</reference>
<dbReference type="AlphaFoldDB" id="A0A8H6FMT8"/>
<comment type="caution">
    <text evidence="2">The sequence shown here is derived from an EMBL/GenBank/DDBJ whole genome shotgun (WGS) entry which is preliminary data.</text>
</comment>
<proteinExistence type="predicted"/>
<evidence type="ECO:0000313" key="2">
    <source>
        <dbReference type="EMBL" id="KAF6231431.1"/>
    </source>
</evidence>
<keyword evidence="1" id="KW-0732">Signal</keyword>
<dbReference type="Proteomes" id="UP000578531">
    <property type="component" value="Unassembled WGS sequence"/>
</dbReference>
<organism evidence="2 3">
    <name type="scientific">Letharia columbiana</name>
    <dbReference type="NCBI Taxonomy" id="112416"/>
    <lineage>
        <taxon>Eukaryota</taxon>
        <taxon>Fungi</taxon>
        <taxon>Dikarya</taxon>
        <taxon>Ascomycota</taxon>
        <taxon>Pezizomycotina</taxon>
        <taxon>Lecanoromycetes</taxon>
        <taxon>OSLEUM clade</taxon>
        <taxon>Lecanoromycetidae</taxon>
        <taxon>Lecanorales</taxon>
        <taxon>Lecanorineae</taxon>
        <taxon>Parmeliaceae</taxon>
        <taxon>Letharia</taxon>
    </lineage>
</organism>
<sequence length="103" mass="11029">MKVIKNVPLLLCLPLTHAQNWTATNGSGVNAAPGSFVFVLTSGQDSKGADGPTLSLWTETTPTVNKMSITMCTDSSELAWQAFTATDPLPDRTALFGEMVRQQ</sequence>
<feature type="signal peptide" evidence="1">
    <location>
        <begin position="1"/>
        <end position="18"/>
    </location>
</feature>
<protein>
    <submittedName>
        <fullName evidence="2">Uncharacterized protein</fullName>
    </submittedName>
</protein>
<name>A0A8H6FMT8_9LECA</name>
<dbReference type="GeneID" id="59292038"/>
<evidence type="ECO:0000313" key="3">
    <source>
        <dbReference type="Proteomes" id="UP000578531"/>
    </source>
</evidence>
<dbReference type="EMBL" id="JACCJC010000057">
    <property type="protein sequence ID" value="KAF6231431.1"/>
    <property type="molecule type" value="Genomic_DNA"/>
</dbReference>
<dbReference type="RefSeq" id="XP_037160863.1">
    <property type="nucleotide sequence ID" value="XM_037312277.1"/>
</dbReference>